<feature type="transmembrane region" description="Helical" evidence="5">
    <location>
        <begin position="217"/>
        <end position="235"/>
    </location>
</feature>
<dbReference type="Proteomes" id="UP000563601">
    <property type="component" value="Unassembled WGS sequence"/>
</dbReference>
<evidence type="ECO:0000313" key="8">
    <source>
        <dbReference type="Proteomes" id="UP000464675"/>
    </source>
</evidence>
<reference evidence="7 8" key="1">
    <citation type="submission" date="2020-01" db="EMBL/GenBank/DDBJ databases">
        <title>The possibility of degradation of plastic by Microbulbifer hydrolyticus IRE-31.</title>
        <authorList>
            <person name="Liu L."/>
        </authorList>
    </citation>
    <scope>NUCLEOTIDE SEQUENCE [LARGE SCALE GENOMIC DNA]</scope>
    <source>
        <strain evidence="7 8">IRE-31</strain>
    </source>
</reference>
<dbReference type="NCBIfam" id="TIGR00945">
    <property type="entry name" value="tatC"/>
    <property type="match status" value="1"/>
</dbReference>
<dbReference type="PANTHER" id="PTHR30371:SF0">
    <property type="entry name" value="SEC-INDEPENDENT PROTEIN TRANSLOCASE PROTEIN TATC, CHLOROPLASTIC-RELATED"/>
    <property type="match status" value="1"/>
</dbReference>
<dbReference type="InterPro" id="IPR019820">
    <property type="entry name" value="Sec-indep_translocase_CS"/>
</dbReference>
<keyword evidence="2 5" id="KW-0812">Transmembrane</keyword>
<evidence type="ECO:0000256" key="3">
    <source>
        <dbReference type="ARBA" id="ARBA00022989"/>
    </source>
</evidence>
<evidence type="ECO:0000256" key="5">
    <source>
        <dbReference type="HAMAP-Rule" id="MF_00902"/>
    </source>
</evidence>
<feature type="transmembrane region" description="Helical" evidence="5">
    <location>
        <begin position="20"/>
        <end position="37"/>
    </location>
</feature>
<accession>A0A6P1T8S2</accession>
<protein>
    <recommendedName>
        <fullName evidence="5">Sec-independent protein translocase protein TatC</fullName>
    </recommendedName>
</protein>
<feature type="transmembrane region" description="Helical" evidence="5">
    <location>
        <begin position="194"/>
        <end position="211"/>
    </location>
</feature>
<keyword evidence="5" id="KW-0811">Translocation</keyword>
<dbReference type="HAMAP" id="MF_00902">
    <property type="entry name" value="TatC"/>
    <property type="match status" value="1"/>
</dbReference>
<evidence type="ECO:0000256" key="2">
    <source>
        <dbReference type="ARBA" id="ARBA00022692"/>
    </source>
</evidence>
<feature type="transmembrane region" description="Helical" evidence="5">
    <location>
        <begin position="75"/>
        <end position="94"/>
    </location>
</feature>
<dbReference type="Pfam" id="PF00902">
    <property type="entry name" value="TatC"/>
    <property type="match status" value="1"/>
</dbReference>
<dbReference type="EMBL" id="JACHHR010000002">
    <property type="protein sequence ID" value="MBB5211606.1"/>
    <property type="molecule type" value="Genomic_DNA"/>
</dbReference>
<keyword evidence="5" id="KW-0653">Protein transport</keyword>
<keyword evidence="8" id="KW-1185">Reference proteome</keyword>
<dbReference type="Proteomes" id="UP000464675">
    <property type="component" value="Chromosome"/>
</dbReference>
<feature type="transmembrane region" description="Helical" evidence="5">
    <location>
        <begin position="157"/>
        <end position="182"/>
    </location>
</feature>
<dbReference type="GO" id="GO:0033281">
    <property type="term" value="C:TAT protein transport complex"/>
    <property type="evidence" value="ECO:0007669"/>
    <property type="project" value="UniProtKB-UniRule"/>
</dbReference>
<evidence type="ECO:0000313" key="9">
    <source>
        <dbReference type="Proteomes" id="UP000563601"/>
    </source>
</evidence>
<dbReference type="PROSITE" id="PS01218">
    <property type="entry name" value="TATC"/>
    <property type="match status" value="1"/>
</dbReference>
<keyword evidence="5" id="KW-0813">Transport</keyword>
<dbReference type="GO" id="GO:0009977">
    <property type="term" value="F:proton motive force dependent protein transmembrane transporter activity"/>
    <property type="evidence" value="ECO:0007669"/>
    <property type="project" value="TreeGrafter"/>
</dbReference>
<sequence>MTEKDQPFIDHLIEMRDRLLKTLLVVVAIFACMVPFANDIYNFVADPLQARLTEGAGMIATEVTSPFLTPFKTTFVLAFFVAIPFVLYQFWAFIAPGLYKHEKRLIGPLMFSSIFLFYAGMAFAYFVVFPLIFEFFISSAHADIKVMPDIRSYLDLALKLFFAFGFAFEIPIATVLLIWSGAISAKDLAKKRPYVIVACFAVGMLLTPPDVISQTLLAIPMWILFEIGVFFGRLIKRGKGKEVEDS</sequence>
<proteinExistence type="inferred from homology"/>
<dbReference type="GO" id="GO:0043953">
    <property type="term" value="P:protein transport by the Tat complex"/>
    <property type="evidence" value="ECO:0007669"/>
    <property type="project" value="UniProtKB-UniRule"/>
</dbReference>
<keyword evidence="4 5" id="KW-0472">Membrane</keyword>
<organism evidence="6 9">
    <name type="scientific">Microbulbifer hydrolyticus</name>
    <dbReference type="NCBI Taxonomy" id="48074"/>
    <lineage>
        <taxon>Bacteria</taxon>
        <taxon>Pseudomonadati</taxon>
        <taxon>Pseudomonadota</taxon>
        <taxon>Gammaproteobacteria</taxon>
        <taxon>Cellvibrionales</taxon>
        <taxon>Microbulbiferaceae</taxon>
        <taxon>Microbulbifer</taxon>
    </lineage>
</organism>
<evidence type="ECO:0000313" key="6">
    <source>
        <dbReference type="EMBL" id="MBB5211606.1"/>
    </source>
</evidence>
<dbReference type="OrthoDB" id="9777044at2"/>
<evidence type="ECO:0000256" key="4">
    <source>
        <dbReference type="ARBA" id="ARBA00023136"/>
    </source>
</evidence>
<name>A0A6P1T8S2_9GAMM</name>
<comment type="subcellular location">
    <subcellularLocation>
        <location evidence="5">Cell membrane</location>
        <topology evidence="5">Multi-pass membrane protein</topology>
    </subcellularLocation>
    <subcellularLocation>
        <location evidence="1">Membrane</location>
        <topology evidence="1">Multi-pass membrane protein</topology>
    </subcellularLocation>
</comment>
<dbReference type="GO" id="GO:0065002">
    <property type="term" value="P:intracellular protein transmembrane transport"/>
    <property type="evidence" value="ECO:0007669"/>
    <property type="project" value="TreeGrafter"/>
</dbReference>
<comment type="similarity">
    <text evidence="5">Belongs to the TatC family.</text>
</comment>
<dbReference type="AlphaFoldDB" id="A0A6P1T8S2"/>
<comment type="subunit">
    <text evidence="5">The Tat system comprises two distinct complexes: a TatABC complex, containing multiple copies of TatA, TatB and TatC subunits, and a separate TatA complex, containing only TatA subunits. Substrates initially bind to the TatABC complex, which probably triggers association of the separate TatA complex to form the active translocon.</text>
</comment>
<dbReference type="InterPro" id="IPR002033">
    <property type="entry name" value="TatC"/>
</dbReference>
<feature type="transmembrane region" description="Helical" evidence="5">
    <location>
        <begin position="115"/>
        <end position="137"/>
    </location>
</feature>
<dbReference type="PANTHER" id="PTHR30371">
    <property type="entry name" value="SEC-INDEPENDENT PROTEIN TRANSLOCASE PROTEIN TATC"/>
    <property type="match status" value="1"/>
</dbReference>
<keyword evidence="5" id="KW-1003">Cell membrane</keyword>
<gene>
    <name evidence="5 7" type="primary">tatC</name>
    <name evidence="7" type="ORF">GTQ55_00785</name>
    <name evidence="6" type="ORF">HNQ53_001824</name>
</gene>
<evidence type="ECO:0000313" key="7">
    <source>
        <dbReference type="EMBL" id="QHQ37659.1"/>
    </source>
</evidence>
<dbReference type="EMBL" id="CP047491">
    <property type="protein sequence ID" value="QHQ37659.1"/>
    <property type="molecule type" value="Genomic_DNA"/>
</dbReference>
<comment type="function">
    <text evidence="5">Part of the twin-arginine translocation (Tat) system that transports large folded proteins containing a characteristic twin-arginine motif in their signal peptide across membranes. Together with TatB, TatC is part of a receptor directly interacting with Tat signal peptides.</text>
</comment>
<reference evidence="6 9" key="2">
    <citation type="submission" date="2020-08" db="EMBL/GenBank/DDBJ databases">
        <title>Genomic Encyclopedia of Type Strains, Phase IV (KMG-IV): sequencing the most valuable type-strain genomes for metagenomic binning, comparative biology and taxonomic classification.</title>
        <authorList>
            <person name="Goeker M."/>
        </authorList>
    </citation>
    <scope>NUCLEOTIDE SEQUENCE [LARGE SCALE GENOMIC DNA]</scope>
    <source>
        <strain evidence="6 9">DSM 11525</strain>
    </source>
</reference>
<dbReference type="PROSITE" id="PS51257">
    <property type="entry name" value="PROKAR_LIPOPROTEIN"/>
    <property type="match status" value="1"/>
</dbReference>
<keyword evidence="3 5" id="KW-1133">Transmembrane helix</keyword>
<evidence type="ECO:0000256" key="1">
    <source>
        <dbReference type="ARBA" id="ARBA00004141"/>
    </source>
</evidence>
<dbReference type="PRINTS" id="PR01840">
    <property type="entry name" value="TATCFAMILY"/>
</dbReference>
<dbReference type="RefSeq" id="WP_161856997.1">
    <property type="nucleotide sequence ID" value="NZ_CP047491.1"/>
</dbReference>